<accession>A0A1W1UTG7</accession>
<organism evidence="1 2">
    <name type="scientific">Deinococcus hopiensis KR-140</name>
    <dbReference type="NCBI Taxonomy" id="695939"/>
    <lineage>
        <taxon>Bacteria</taxon>
        <taxon>Thermotogati</taxon>
        <taxon>Deinococcota</taxon>
        <taxon>Deinococci</taxon>
        <taxon>Deinococcales</taxon>
        <taxon>Deinococcaceae</taxon>
        <taxon>Deinococcus</taxon>
    </lineage>
</organism>
<evidence type="ECO:0000313" key="1">
    <source>
        <dbReference type="EMBL" id="SMB84289.1"/>
    </source>
</evidence>
<protein>
    <submittedName>
        <fullName evidence="1">Uncharacterized protein</fullName>
    </submittedName>
</protein>
<dbReference type="AlphaFoldDB" id="A0A1W1UTG7"/>
<name>A0A1W1UTG7_9DEIO</name>
<keyword evidence="2" id="KW-1185">Reference proteome</keyword>
<gene>
    <name evidence="1" type="ORF">SAMN00790413_05070</name>
</gene>
<evidence type="ECO:0000313" key="2">
    <source>
        <dbReference type="Proteomes" id="UP000192582"/>
    </source>
</evidence>
<proteinExistence type="predicted"/>
<dbReference type="EMBL" id="FWWU01000007">
    <property type="protein sequence ID" value="SMB84289.1"/>
    <property type="molecule type" value="Genomic_DNA"/>
</dbReference>
<dbReference type="Proteomes" id="UP000192582">
    <property type="component" value="Unassembled WGS sequence"/>
</dbReference>
<reference evidence="1 2" key="1">
    <citation type="submission" date="2017-04" db="EMBL/GenBank/DDBJ databases">
        <authorList>
            <person name="Afonso C.L."/>
            <person name="Miller P.J."/>
            <person name="Scott M.A."/>
            <person name="Spackman E."/>
            <person name="Goraichik I."/>
            <person name="Dimitrov K.M."/>
            <person name="Suarez D.L."/>
            <person name="Swayne D.E."/>
        </authorList>
    </citation>
    <scope>NUCLEOTIDE SEQUENCE [LARGE SCALE GENOMIC DNA]</scope>
    <source>
        <strain evidence="1 2">KR-140</strain>
    </source>
</reference>
<sequence>MGTPALAGTHTFIIPGFHAHTRKIYALIWASCPRREDTYRLPGGAFGFSRATFVVAALVREVDEATWRWGRVLGQLPAPYLMEWLRAARRALRCQGIAV</sequence>
<dbReference type="STRING" id="695939.SAMN00790413_05070"/>